<evidence type="ECO:0000313" key="2">
    <source>
        <dbReference type="EMBL" id="WFE91588.1"/>
    </source>
</evidence>
<keyword evidence="3" id="KW-1185">Reference proteome</keyword>
<evidence type="ECO:0000313" key="3">
    <source>
        <dbReference type="Proteomes" id="UP001209803"/>
    </source>
</evidence>
<accession>A0ABY8F7W0</accession>
<dbReference type="Pfam" id="PF25181">
    <property type="entry name" value="Phage_Bbp19"/>
    <property type="match status" value="1"/>
</dbReference>
<evidence type="ECO:0000259" key="1">
    <source>
        <dbReference type="Pfam" id="PF25181"/>
    </source>
</evidence>
<sequence>MWHCLKRRARRRKDRAAELERAYRSVFSSTDGETVLADLAADCGIYQAPPVDLDARAGGYLDGRKALFARILSMLRIPPEEHAALQAAARLETLPEFEHDEEF</sequence>
<dbReference type="RefSeq" id="WP_265684108.1">
    <property type="nucleotide sequence ID" value="NZ_CP120863.1"/>
</dbReference>
<organism evidence="2 3">
    <name type="scientific">Roseibium porphyridii</name>
    <dbReference type="NCBI Taxonomy" id="2866279"/>
    <lineage>
        <taxon>Bacteria</taxon>
        <taxon>Pseudomonadati</taxon>
        <taxon>Pseudomonadota</taxon>
        <taxon>Alphaproteobacteria</taxon>
        <taxon>Hyphomicrobiales</taxon>
        <taxon>Stappiaceae</taxon>
        <taxon>Roseibium</taxon>
    </lineage>
</organism>
<gene>
    <name evidence="2" type="ORF">K1718_09580</name>
</gene>
<feature type="domain" description="Bbp19-like phage" evidence="1">
    <location>
        <begin position="23"/>
        <end position="86"/>
    </location>
</feature>
<reference evidence="2 3" key="1">
    <citation type="submission" date="2023-03" db="EMBL/GenBank/DDBJ databases">
        <title>Roseibium porphyridii sp. nov. and Roseibium rhodosorbium sp. nov. isolated from marine algae, Porphyridium cruentum and Rhodosorus marinus, respectively.</title>
        <authorList>
            <person name="Lee M.W."/>
            <person name="Choi B.J."/>
            <person name="Lee J.K."/>
            <person name="Choi D.G."/>
            <person name="Baek J.H."/>
            <person name="Bayburt H."/>
            <person name="Kim J.M."/>
            <person name="Han D.M."/>
            <person name="Kim K.H."/>
            <person name="Jeon C.O."/>
        </authorList>
    </citation>
    <scope>NUCLEOTIDE SEQUENCE [LARGE SCALE GENOMIC DNA]</scope>
    <source>
        <strain evidence="2 3">KMA01</strain>
    </source>
</reference>
<dbReference type="EMBL" id="CP120863">
    <property type="protein sequence ID" value="WFE91588.1"/>
    <property type="molecule type" value="Genomic_DNA"/>
</dbReference>
<dbReference type="Proteomes" id="UP001209803">
    <property type="component" value="Chromosome"/>
</dbReference>
<name>A0ABY8F7W0_9HYPH</name>
<dbReference type="InterPro" id="IPR057447">
    <property type="entry name" value="Bbp19-like_phage"/>
</dbReference>
<proteinExistence type="predicted"/>
<protein>
    <recommendedName>
        <fullName evidence="1">Bbp19-like phage domain-containing protein</fullName>
    </recommendedName>
</protein>